<dbReference type="Gene3D" id="3.40.50.880">
    <property type="match status" value="1"/>
</dbReference>
<gene>
    <name evidence="3" type="ORF">LQ567_13690</name>
</gene>
<keyword evidence="1" id="KW-0732">Signal</keyword>
<dbReference type="PANTHER" id="PTHR40469">
    <property type="entry name" value="SECRETED GLYCOSYL HYDROLASE"/>
    <property type="match status" value="1"/>
</dbReference>
<organism evidence="3 4">
    <name type="scientific">Niabella pedocola</name>
    <dbReference type="NCBI Taxonomy" id="1752077"/>
    <lineage>
        <taxon>Bacteria</taxon>
        <taxon>Pseudomonadati</taxon>
        <taxon>Bacteroidota</taxon>
        <taxon>Chitinophagia</taxon>
        <taxon>Chitinophagales</taxon>
        <taxon>Chitinophagaceae</taxon>
        <taxon>Niabella</taxon>
    </lineage>
</organism>
<proteinExistence type="predicted"/>
<dbReference type="PANTHER" id="PTHR40469:SF2">
    <property type="entry name" value="GALACTOSE-BINDING DOMAIN-LIKE SUPERFAMILY PROTEIN"/>
    <property type="match status" value="1"/>
</dbReference>
<accession>A0ABS8PRX5</accession>
<evidence type="ECO:0000313" key="4">
    <source>
        <dbReference type="Proteomes" id="UP001199816"/>
    </source>
</evidence>
<dbReference type="Proteomes" id="UP001199816">
    <property type="component" value="Unassembled WGS sequence"/>
</dbReference>
<dbReference type="InterPro" id="IPR029062">
    <property type="entry name" value="Class_I_gatase-like"/>
</dbReference>
<dbReference type="EMBL" id="JAJNEC010000005">
    <property type="protein sequence ID" value="MCD2423823.1"/>
    <property type="molecule type" value="Genomic_DNA"/>
</dbReference>
<comment type="caution">
    <text evidence="3">The sequence shown here is derived from an EMBL/GenBank/DDBJ whole genome shotgun (WGS) entry which is preliminary data.</text>
</comment>
<dbReference type="RefSeq" id="WP_231005081.1">
    <property type="nucleotide sequence ID" value="NZ_JAJNEC010000005.1"/>
</dbReference>
<evidence type="ECO:0000256" key="1">
    <source>
        <dbReference type="SAM" id="SignalP"/>
    </source>
</evidence>
<dbReference type="InterPro" id="IPR029010">
    <property type="entry name" value="ThuA-like"/>
</dbReference>
<protein>
    <submittedName>
        <fullName evidence="3">ThuA domain-containing protein</fullName>
    </submittedName>
</protein>
<reference evidence="3 4" key="1">
    <citation type="submission" date="2021-11" db="EMBL/GenBank/DDBJ databases">
        <title>Genomic of Niabella pedocola.</title>
        <authorList>
            <person name="Wu T."/>
        </authorList>
    </citation>
    <scope>NUCLEOTIDE SEQUENCE [LARGE SCALE GENOMIC DNA]</scope>
    <source>
        <strain evidence="3 4">JCM 31011</strain>
    </source>
</reference>
<name>A0ABS8PRX5_9BACT</name>
<feature type="signal peptide" evidence="1">
    <location>
        <begin position="1"/>
        <end position="19"/>
    </location>
</feature>
<feature type="chain" id="PRO_5045410096" evidence="1">
    <location>
        <begin position="20"/>
        <end position="240"/>
    </location>
</feature>
<evidence type="ECO:0000313" key="3">
    <source>
        <dbReference type="EMBL" id="MCD2423823.1"/>
    </source>
</evidence>
<sequence length="240" mass="26980">MKKTAILLLLLVVVAAAGAASPRVLVFYKTAGFYHQSIEAGLPAIYKLGVENGFSVDSTKDSGAFTTENLKKYAAIIFLSTTGTLFDAAQQTALQDYVHKGGGIVGIHAATDAEYEWPWYNQMMGAWFLSHPKQQTATLNITDRTHISTKHLPAQWIRKDEWYNFKNINKDVKVLITIDEKSYEGGKNGAFHPMAWYHNFEGGRVFYTELGHVNESYTDPLFLKHILGGIRYAIGKKRWK</sequence>
<dbReference type="Pfam" id="PF06283">
    <property type="entry name" value="ThuA"/>
    <property type="match status" value="1"/>
</dbReference>
<evidence type="ECO:0000259" key="2">
    <source>
        <dbReference type="Pfam" id="PF06283"/>
    </source>
</evidence>
<keyword evidence="4" id="KW-1185">Reference proteome</keyword>
<dbReference type="SUPFAM" id="SSF52317">
    <property type="entry name" value="Class I glutamine amidotransferase-like"/>
    <property type="match status" value="1"/>
</dbReference>
<feature type="domain" description="ThuA-like" evidence="2">
    <location>
        <begin position="23"/>
        <end position="233"/>
    </location>
</feature>